<reference evidence="2 3" key="1">
    <citation type="journal article" date="2022" name="Nat. Ecol. Evol.">
        <title>A masculinizing supergene underlies an exaggerated male reproductive morph in a spider.</title>
        <authorList>
            <person name="Hendrickx F."/>
            <person name="De Corte Z."/>
            <person name="Sonet G."/>
            <person name="Van Belleghem S.M."/>
            <person name="Kostlbacher S."/>
            <person name="Vangestel C."/>
        </authorList>
    </citation>
    <scope>NUCLEOTIDE SEQUENCE [LARGE SCALE GENOMIC DNA]</scope>
    <source>
        <strain evidence="2">W744_W776</strain>
    </source>
</reference>
<keyword evidence="3" id="KW-1185">Reference proteome</keyword>
<comment type="caution">
    <text evidence="2">The sequence shown here is derived from an EMBL/GenBank/DDBJ whole genome shotgun (WGS) entry which is preliminary data.</text>
</comment>
<name>A0AAV6VDP7_9ARAC</name>
<evidence type="ECO:0000256" key="1">
    <source>
        <dbReference type="SAM" id="MobiDB-lite"/>
    </source>
</evidence>
<dbReference type="AlphaFoldDB" id="A0AAV6VDP7"/>
<dbReference type="EMBL" id="JAFNEN010000115">
    <property type="protein sequence ID" value="KAG8193781.1"/>
    <property type="molecule type" value="Genomic_DNA"/>
</dbReference>
<evidence type="ECO:0000313" key="3">
    <source>
        <dbReference type="Proteomes" id="UP000827092"/>
    </source>
</evidence>
<accession>A0AAV6VDP7</accession>
<protein>
    <submittedName>
        <fullName evidence="2">Uncharacterized protein</fullName>
    </submittedName>
</protein>
<gene>
    <name evidence="2" type="ORF">JTE90_005074</name>
</gene>
<feature type="region of interest" description="Disordered" evidence="1">
    <location>
        <begin position="65"/>
        <end position="103"/>
    </location>
</feature>
<sequence length="156" mass="18116">MARALVLWEGTGCHEEWENNGPELPVWDSKRQQRVSVSPPLKNHGRGLVFCQGAQKEEDYVLTDGVLVKRPRPPPPKEDLFGRDLNSPSPIEPHISRKKRLKPPHASGLEDFIEEKNRRSHTKYLLYSAIASFSIRTMIWKFRIDRTWFIPLCVIF</sequence>
<evidence type="ECO:0000313" key="2">
    <source>
        <dbReference type="EMBL" id="KAG8193781.1"/>
    </source>
</evidence>
<dbReference type="Proteomes" id="UP000827092">
    <property type="component" value="Unassembled WGS sequence"/>
</dbReference>
<proteinExistence type="predicted"/>
<organism evidence="2 3">
    <name type="scientific">Oedothorax gibbosus</name>
    <dbReference type="NCBI Taxonomy" id="931172"/>
    <lineage>
        <taxon>Eukaryota</taxon>
        <taxon>Metazoa</taxon>
        <taxon>Ecdysozoa</taxon>
        <taxon>Arthropoda</taxon>
        <taxon>Chelicerata</taxon>
        <taxon>Arachnida</taxon>
        <taxon>Araneae</taxon>
        <taxon>Araneomorphae</taxon>
        <taxon>Entelegynae</taxon>
        <taxon>Araneoidea</taxon>
        <taxon>Linyphiidae</taxon>
        <taxon>Erigoninae</taxon>
        <taxon>Oedothorax</taxon>
    </lineage>
</organism>